<reference evidence="18 19" key="1">
    <citation type="submission" date="2024-02" db="EMBL/GenBank/DDBJ databases">
        <title>De novo assembly and annotation of 12 fungi associated with fruit tree decline syndrome in Ontario, Canada.</title>
        <authorList>
            <person name="Sulman M."/>
            <person name="Ellouze W."/>
            <person name="Ilyukhin E."/>
        </authorList>
    </citation>
    <scope>NUCLEOTIDE SEQUENCE [LARGE SCALE GENOMIC DNA]</scope>
    <source>
        <strain evidence="18 19">M169</strain>
    </source>
</reference>
<feature type="domain" description="SH3" evidence="17">
    <location>
        <begin position="70"/>
        <end position="127"/>
    </location>
</feature>
<feature type="compositionally biased region" description="Basic and acidic residues" evidence="16">
    <location>
        <begin position="495"/>
        <end position="518"/>
    </location>
</feature>
<dbReference type="InterPro" id="IPR013761">
    <property type="entry name" value="SAM/pointed_sf"/>
</dbReference>
<feature type="region of interest" description="Disordered" evidence="16">
    <location>
        <begin position="492"/>
        <end position="574"/>
    </location>
</feature>
<feature type="region of interest" description="Disordered" evidence="16">
    <location>
        <begin position="725"/>
        <end position="839"/>
    </location>
</feature>
<dbReference type="Gene3D" id="2.30.30.700">
    <property type="entry name" value="SLA1 homology domain 1"/>
    <property type="match status" value="1"/>
</dbReference>
<organism evidence="18 19">
    <name type="scientific">Diaporthe eres</name>
    <name type="common">Phomopsis oblonga</name>
    <dbReference type="NCBI Taxonomy" id="83184"/>
    <lineage>
        <taxon>Eukaryota</taxon>
        <taxon>Fungi</taxon>
        <taxon>Dikarya</taxon>
        <taxon>Ascomycota</taxon>
        <taxon>Pezizomycotina</taxon>
        <taxon>Sordariomycetes</taxon>
        <taxon>Sordariomycetidae</taxon>
        <taxon>Diaporthales</taxon>
        <taxon>Diaporthaceae</taxon>
        <taxon>Diaporthe</taxon>
        <taxon>Diaporthe eres species complex</taxon>
    </lineage>
</organism>
<evidence type="ECO:0000256" key="1">
    <source>
        <dbReference type="ARBA" id="ARBA00004125"/>
    </source>
</evidence>
<dbReference type="Pfam" id="PF14604">
    <property type="entry name" value="SH3_9"/>
    <property type="match status" value="2"/>
</dbReference>
<dbReference type="PROSITE" id="PS50002">
    <property type="entry name" value="SH3"/>
    <property type="match status" value="3"/>
</dbReference>
<dbReference type="CDD" id="cd11775">
    <property type="entry name" value="SH3_Sla1p_3"/>
    <property type="match status" value="1"/>
</dbReference>
<feature type="domain" description="SH3" evidence="17">
    <location>
        <begin position="2"/>
        <end position="69"/>
    </location>
</feature>
<dbReference type="SMART" id="SM00326">
    <property type="entry name" value="SH3"/>
    <property type="match status" value="3"/>
</dbReference>
<dbReference type="InterPro" id="IPR007131">
    <property type="entry name" value="SHD1"/>
</dbReference>
<comment type="subcellular location">
    <subcellularLocation>
        <location evidence="3">Cell membrane</location>
        <topology evidence="3">Peripheral membrane protein</topology>
        <orientation evidence="3">Cytoplasmic side</orientation>
    </subcellularLocation>
    <subcellularLocation>
        <location evidence="2">Cytoplasm</location>
        <location evidence="2">Cytoskeleton</location>
        <location evidence="2">Actin patch</location>
    </subcellularLocation>
    <subcellularLocation>
        <location evidence="1">Endosome membrane</location>
        <topology evidence="1">Peripheral membrane protein</topology>
        <orientation evidence="1">Cytoplasmic side</orientation>
    </subcellularLocation>
</comment>
<accession>A0ABR1PKW8</accession>
<gene>
    <name evidence="18" type="primary">SLA1</name>
    <name evidence="18" type="ORF">SLS63_001667</name>
</gene>
<dbReference type="CDD" id="cd11773">
    <property type="entry name" value="SH3_Sla1p_1"/>
    <property type="match status" value="1"/>
</dbReference>
<dbReference type="InterPro" id="IPR001452">
    <property type="entry name" value="SH3_domain"/>
</dbReference>
<comment type="caution">
    <text evidence="18">The sequence shown here is derived from an EMBL/GenBank/DDBJ whole genome shotgun (WGS) entry which is preliminary data.</text>
</comment>
<keyword evidence="9" id="KW-0254">Endocytosis</keyword>
<keyword evidence="11" id="KW-0967">Endosome</keyword>
<feature type="compositionally biased region" description="Pro residues" evidence="16">
    <location>
        <begin position="134"/>
        <end position="160"/>
    </location>
</feature>
<feature type="region of interest" description="Disordered" evidence="16">
    <location>
        <begin position="123"/>
        <end position="299"/>
    </location>
</feature>
<sequence>MGFLGVYRALYDYAPQSEGELLITEGDLLYLLEQSSEDDWWKVKKKASAEDEEEPVGLVPSNYVEQAPSIDNARALYEYTRQTDEELSFTEDAVLEVFDTSDPDWILVGFNGDYGFVPANYIDMADGAGNEQPSPAPEPEPEPEPAPPSLPSRPAAPPAPYVEDEPSPPLPARNLPPEPSSPAAPNPAAALANVMGARAPEPPSVPRETPPPPALTIQPSARHEEQYEEEISPPLPARTRTSTIQSAMSNDRTDSLSPPARQSSYRDPFPQYEQQRRQSAAGAGAREYEPRSQDLSPGGFHMYNINEMISIMGKKKKMPTTLGINLKTGIILIAPEHAQDGPSLEWTGDKMTHYSREGKHVFIELVRPSKSVDFHAGAKDTAEEIVAALGELAGAIRAEGLREVIMAGTGREQKKGKMLYDFMAQGEDEVTVADGDEVIVLDDMKSEDWWQVRRVKNGKEGVVPSSYVEITGTAPAQPASMTGVNAGRSTVAQNRLEEERLTKEAVKAARKEDGKRASEVGPGMRLPERSSSLSAREQNGNASSQRKRENGHSGSSSRSSNKSKPDPSKVRTWTDRSKSFSVEAQFLGMKDGKLNLHKVNGVKIAVPVAKMSVEDLEYVERVTGISLDEDKPLSEVKRARSQRQGPSAVGASIEQPKRPEYDWFQFFLDCEIQPGLCERYSQAFNRDNMDQSVLPDVDASVLRTLGLREGDIIKVMRYLDNKYGRKKKGDEAQGEGGLFSGPGGALKNNTGRARPEANRSASDVVDGKALGGSEASSPAVLTPATTTSAVSTGKGGGFDDDAWDVKPAKSQPAAPAQAEAPAPAPAPAPAQPEPLKPALTPGMQELSLLTEPLQPTKTATPVQTSPMITQPPPAAPAAAQVPQLTGATPGFFSGLPNGQQQQQTTPLSQQLSLARQRPTPPTGVPGQAGMIPPPPARPFSAPQSAQPSQFNPPPMAPQVTGQVAPPGQSLQEINQQRMQQQYMQQMQSQMTGYPQQQQQQPGMYPMQTGMQPQQTGFGQPQFMQQQPMMTGQQMGQSPFADPRASQQFTGMQTQPTGFQGQFGQPGQQQFGANPPGGVNSYLPPAMEPQRTGMQPQMQPMQPQPTGMSFTAGFGNHGMQQNGPTVQPPAAPLMPQQTGPAPPVRFGVDPAAKKMMPQPTGRRANLSAATPDNPFGF</sequence>
<evidence type="ECO:0000259" key="17">
    <source>
        <dbReference type="PROSITE" id="PS50002"/>
    </source>
</evidence>
<keyword evidence="13" id="KW-0009">Actin-binding</keyword>
<feature type="region of interest" description="Disordered" evidence="16">
    <location>
        <begin position="1110"/>
        <end position="1176"/>
    </location>
</feature>
<feature type="compositionally biased region" description="Polar residues" evidence="16">
    <location>
        <begin position="529"/>
        <end position="544"/>
    </location>
</feature>
<evidence type="ECO:0000256" key="4">
    <source>
        <dbReference type="ARBA" id="ARBA00007948"/>
    </source>
</evidence>
<evidence type="ECO:0000256" key="10">
    <source>
        <dbReference type="ARBA" id="ARBA00022737"/>
    </source>
</evidence>
<name>A0ABR1PKW8_DIAER</name>
<evidence type="ECO:0000256" key="2">
    <source>
        <dbReference type="ARBA" id="ARBA00004134"/>
    </source>
</evidence>
<evidence type="ECO:0000256" key="12">
    <source>
        <dbReference type="ARBA" id="ARBA00023136"/>
    </source>
</evidence>
<feature type="domain" description="SH3" evidence="17">
    <location>
        <begin position="411"/>
        <end position="473"/>
    </location>
</feature>
<keyword evidence="12" id="KW-0472">Membrane</keyword>
<evidence type="ECO:0000256" key="11">
    <source>
        <dbReference type="ARBA" id="ARBA00022753"/>
    </source>
</evidence>
<dbReference type="Pfam" id="PF03983">
    <property type="entry name" value="SHD1"/>
    <property type="match status" value="1"/>
</dbReference>
<feature type="compositionally biased region" description="Polar residues" evidence="16">
    <location>
        <begin position="239"/>
        <end position="250"/>
    </location>
</feature>
<feature type="compositionally biased region" description="Low complexity" evidence="16">
    <location>
        <begin position="894"/>
        <end position="913"/>
    </location>
</feature>
<keyword evidence="14" id="KW-0206">Cytoskeleton</keyword>
<feature type="compositionally biased region" description="Pro residues" evidence="16">
    <location>
        <begin position="200"/>
        <end position="214"/>
    </location>
</feature>
<dbReference type="InterPro" id="IPR056996">
    <property type="entry name" value="PH_SLA1"/>
</dbReference>
<evidence type="ECO:0000256" key="8">
    <source>
        <dbReference type="ARBA" id="ARBA00022490"/>
    </source>
</evidence>
<dbReference type="InterPro" id="IPR035821">
    <property type="entry name" value="Sla1_SH3_3"/>
</dbReference>
<dbReference type="CDD" id="cd11774">
    <property type="entry name" value="SH3_Sla1p_2"/>
    <property type="match status" value="1"/>
</dbReference>
<evidence type="ECO:0000256" key="3">
    <source>
        <dbReference type="ARBA" id="ARBA00004413"/>
    </source>
</evidence>
<evidence type="ECO:0000256" key="5">
    <source>
        <dbReference type="ARBA" id="ARBA00020357"/>
    </source>
</evidence>
<feature type="compositionally biased region" description="Low complexity" evidence="16">
    <location>
        <begin position="553"/>
        <end position="562"/>
    </location>
</feature>
<protein>
    <recommendedName>
        <fullName evidence="5">Actin cytoskeleton-regulatory complex protein SLA1</fullName>
    </recommendedName>
</protein>
<feature type="compositionally biased region" description="Polar residues" evidence="16">
    <location>
        <begin position="857"/>
        <end position="868"/>
    </location>
</feature>
<evidence type="ECO:0000256" key="7">
    <source>
        <dbReference type="ARBA" id="ARBA00022475"/>
    </source>
</evidence>
<evidence type="ECO:0000256" key="9">
    <source>
        <dbReference type="ARBA" id="ARBA00022583"/>
    </source>
</evidence>
<feature type="compositionally biased region" description="Low complexity" evidence="16">
    <location>
        <begin position="808"/>
        <end position="821"/>
    </location>
</feature>
<dbReference type="InterPro" id="IPR036028">
    <property type="entry name" value="SH3-like_dom_sf"/>
</dbReference>
<feature type="compositionally biased region" description="Low complexity" evidence="16">
    <location>
        <begin position="975"/>
        <end position="1019"/>
    </location>
</feature>
<dbReference type="PANTHER" id="PTHR15735:SF19">
    <property type="entry name" value="ACTIN CYTOSKELETON-REGULATORY COMPLEX PROTEIN SLA1"/>
    <property type="match status" value="1"/>
</dbReference>
<evidence type="ECO:0000256" key="16">
    <source>
        <dbReference type="SAM" id="MobiDB-lite"/>
    </source>
</evidence>
<evidence type="ECO:0000256" key="15">
    <source>
        <dbReference type="PROSITE-ProRule" id="PRU00192"/>
    </source>
</evidence>
<feature type="compositionally biased region" description="Pro residues" evidence="16">
    <location>
        <begin position="822"/>
        <end position="835"/>
    </location>
</feature>
<proteinExistence type="inferred from homology"/>
<feature type="region of interest" description="Disordered" evidence="16">
    <location>
        <begin position="1056"/>
        <end position="1077"/>
    </location>
</feature>
<dbReference type="InterPro" id="IPR035800">
    <property type="entry name" value="Sla1_SH3_1"/>
</dbReference>
<keyword evidence="7" id="KW-1003">Cell membrane</keyword>
<dbReference type="PANTHER" id="PTHR15735">
    <property type="entry name" value="FCH AND DOUBLE SH3 DOMAINS PROTEIN"/>
    <property type="match status" value="1"/>
</dbReference>
<dbReference type="SUPFAM" id="SSF50044">
    <property type="entry name" value="SH3-domain"/>
    <property type="match status" value="3"/>
</dbReference>
<dbReference type="Pfam" id="PF24081">
    <property type="entry name" value="PH_SLA1"/>
    <property type="match status" value="1"/>
</dbReference>
<dbReference type="EMBL" id="JAKNSF020000004">
    <property type="protein sequence ID" value="KAK7739324.1"/>
    <property type="molecule type" value="Genomic_DNA"/>
</dbReference>
<evidence type="ECO:0000256" key="13">
    <source>
        <dbReference type="ARBA" id="ARBA00023203"/>
    </source>
</evidence>
<keyword evidence="8" id="KW-0963">Cytoplasm</keyword>
<comment type="similarity">
    <text evidence="4">Belongs to the SLA1 family.</text>
</comment>
<keyword evidence="19" id="KW-1185">Reference proteome</keyword>
<feature type="region of interest" description="Disordered" evidence="16">
    <location>
        <begin position="1026"/>
        <end position="1045"/>
    </location>
</feature>
<feature type="compositionally biased region" description="Gly residues" evidence="16">
    <location>
        <begin position="734"/>
        <end position="744"/>
    </location>
</feature>
<feature type="compositionally biased region" description="Low complexity" evidence="16">
    <location>
        <begin position="1026"/>
        <end position="1038"/>
    </location>
</feature>
<dbReference type="Proteomes" id="UP001430848">
    <property type="component" value="Unassembled WGS sequence"/>
</dbReference>
<feature type="compositionally biased region" description="Pro residues" evidence="16">
    <location>
        <begin position="167"/>
        <end position="185"/>
    </location>
</feature>
<dbReference type="Gene3D" id="2.30.30.40">
    <property type="entry name" value="SH3 Domains"/>
    <property type="match status" value="3"/>
</dbReference>
<evidence type="ECO:0000313" key="18">
    <source>
        <dbReference type="EMBL" id="KAK7739324.1"/>
    </source>
</evidence>
<feature type="region of interest" description="Disordered" evidence="16">
    <location>
        <begin position="635"/>
        <end position="654"/>
    </location>
</feature>
<dbReference type="Pfam" id="PF00018">
    <property type="entry name" value="SH3_1"/>
    <property type="match status" value="1"/>
</dbReference>
<keyword evidence="10" id="KW-0677">Repeat</keyword>
<dbReference type="PRINTS" id="PR00452">
    <property type="entry name" value="SH3DOMAIN"/>
</dbReference>
<feature type="compositionally biased region" description="Low complexity" evidence="16">
    <location>
        <begin position="938"/>
        <end position="949"/>
    </location>
</feature>
<evidence type="ECO:0000313" key="19">
    <source>
        <dbReference type="Proteomes" id="UP001430848"/>
    </source>
</evidence>
<dbReference type="Gene3D" id="1.10.150.50">
    <property type="entry name" value="Transcription Factor, Ets-1"/>
    <property type="match status" value="1"/>
</dbReference>
<feature type="compositionally biased region" description="Basic and acidic residues" evidence="16">
    <location>
        <begin position="563"/>
        <end position="574"/>
    </location>
</feature>
<evidence type="ECO:0000256" key="6">
    <source>
        <dbReference type="ARBA" id="ARBA00022443"/>
    </source>
</evidence>
<keyword evidence="6 15" id="KW-0728">SH3 domain</keyword>
<feature type="region of interest" description="Disordered" evidence="16">
    <location>
        <begin position="857"/>
        <end position="1019"/>
    </location>
</feature>
<evidence type="ECO:0000256" key="14">
    <source>
        <dbReference type="ARBA" id="ARBA00023212"/>
    </source>
</evidence>